<proteinExistence type="predicted"/>
<dbReference type="PANTHER" id="PTHR11905:SF250">
    <property type="entry name" value="PEPTIDASE M12B DOMAIN-CONTAINING PROTEIN"/>
    <property type="match status" value="1"/>
</dbReference>
<evidence type="ECO:0000256" key="2">
    <source>
        <dbReference type="SAM" id="MobiDB-lite"/>
    </source>
</evidence>
<dbReference type="SUPFAM" id="SSF55486">
    <property type="entry name" value="Metalloproteases ('zincins'), catalytic domain"/>
    <property type="match status" value="1"/>
</dbReference>
<feature type="chain" id="PRO_5043517954" description="Peptidase M12B domain-containing protein" evidence="4">
    <location>
        <begin position="28"/>
        <end position="573"/>
    </location>
</feature>
<dbReference type="InterPro" id="IPR001590">
    <property type="entry name" value="Peptidase_M12B"/>
</dbReference>
<feature type="signal peptide" evidence="4">
    <location>
        <begin position="1"/>
        <end position="27"/>
    </location>
</feature>
<dbReference type="InterPro" id="IPR036436">
    <property type="entry name" value="Disintegrin_dom_sf"/>
</dbReference>
<feature type="active site" evidence="1">
    <location>
        <position position="219"/>
    </location>
</feature>
<dbReference type="GO" id="GO:0004222">
    <property type="term" value="F:metalloendopeptidase activity"/>
    <property type="evidence" value="ECO:0007669"/>
    <property type="project" value="InterPro"/>
</dbReference>
<accession>A0AAV5WPI2</accession>
<dbReference type="PROSITE" id="PS50215">
    <property type="entry name" value="ADAM_MEPRO"/>
    <property type="match status" value="1"/>
</dbReference>
<name>A0AAV5WPI2_9BILA</name>
<feature type="region of interest" description="Disordered" evidence="2">
    <location>
        <begin position="439"/>
        <end position="461"/>
    </location>
</feature>
<keyword evidence="3" id="KW-1133">Transmembrane helix</keyword>
<keyword evidence="1" id="KW-0862">Zinc</keyword>
<keyword evidence="3" id="KW-0812">Transmembrane</keyword>
<dbReference type="GO" id="GO:0006508">
    <property type="term" value="P:proteolysis"/>
    <property type="evidence" value="ECO:0007669"/>
    <property type="project" value="InterPro"/>
</dbReference>
<feature type="region of interest" description="Disordered" evidence="2">
    <location>
        <begin position="553"/>
        <end position="573"/>
    </location>
</feature>
<dbReference type="Proteomes" id="UP001432322">
    <property type="component" value="Unassembled WGS sequence"/>
</dbReference>
<organism evidence="6 7">
    <name type="scientific">Pristionchus fissidentatus</name>
    <dbReference type="NCBI Taxonomy" id="1538716"/>
    <lineage>
        <taxon>Eukaryota</taxon>
        <taxon>Metazoa</taxon>
        <taxon>Ecdysozoa</taxon>
        <taxon>Nematoda</taxon>
        <taxon>Chromadorea</taxon>
        <taxon>Rhabditida</taxon>
        <taxon>Rhabditina</taxon>
        <taxon>Diplogasteromorpha</taxon>
        <taxon>Diplogasteroidea</taxon>
        <taxon>Neodiplogasteridae</taxon>
        <taxon>Pristionchus</taxon>
    </lineage>
</organism>
<comment type="caution">
    <text evidence="1">Lacks conserved residue(s) required for the propagation of feature annotation.</text>
</comment>
<dbReference type="InterPro" id="IPR024079">
    <property type="entry name" value="MetalloPept_cat_dom_sf"/>
</dbReference>
<dbReference type="AlphaFoldDB" id="A0AAV5WPI2"/>
<evidence type="ECO:0000256" key="1">
    <source>
        <dbReference type="PROSITE-ProRule" id="PRU00276"/>
    </source>
</evidence>
<protein>
    <recommendedName>
        <fullName evidence="5">Peptidase M12B domain-containing protein</fullName>
    </recommendedName>
</protein>
<feature type="binding site" evidence="1">
    <location>
        <position position="218"/>
    </location>
    <ligand>
        <name>Zn(2+)</name>
        <dbReference type="ChEBI" id="CHEBI:29105"/>
        <note>catalytic</note>
    </ligand>
</feature>
<dbReference type="EMBL" id="BTSY01000006">
    <property type="protein sequence ID" value="GMT33545.1"/>
    <property type="molecule type" value="Genomic_DNA"/>
</dbReference>
<evidence type="ECO:0000256" key="4">
    <source>
        <dbReference type="SAM" id="SignalP"/>
    </source>
</evidence>
<feature type="binding site" evidence="1">
    <location>
        <position position="228"/>
    </location>
    <ligand>
        <name>Zn(2+)</name>
        <dbReference type="ChEBI" id="CHEBI:29105"/>
        <note>catalytic</note>
    </ligand>
</feature>
<evidence type="ECO:0000313" key="7">
    <source>
        <dbReference type="Proteomes" id="UP001432322"/>
    </source>
</evidence>
<keyword evidence="7" id="KW-1185">Reference proteome</keyword>
<feature type="transmembrane region" description="Helical" evidence="3">
    <location>
        <begin position="344"/>
        <end position="365"/>
    </location>
</feature>
<evidence type="ECO:0000313" key="6">
    <source>
        <dbReference type="EMBL" id="GMT33545.1"/>
    </source>
</evidence>
<feature type="compositionally biased region" description="Polar residues" evidence="2">
    <location>
        <begin position="554"/>
        <end position="573"/>
    </location>
</feature>
<keyword evidence="4" id="KW-0732">Signal</keyword>
<feature type="region of interest" description="Disordered" evidence="2">
    <location>
        <begin position="484"/>
        <end position="504"/>
    </location>
</feature>
<gene>
    <name evidence="6" type="ORF">PFISCL1PPCAC_24842</name>
</gene>
<evidence type="ECO:0000259" key="5">
    <source>
        <dbReference type="PROSITE" id="PS50215"/>
    </source>
</evidence>
<feature type="non-terminal residue" evidence="6">
    <location>
        <position position="1"/>
    </location>
</feature>
<feature type="compositionally biased region" description="Polar residues" evidence="2">
    <location>
        <begin position="484"/>
        <end position="499"/>
    </location>
</feature>
<feature type="domain" description="Peptidase M12B" evidence="5">
    <location>
        <begin position="62"/>
        <end position="297"/>
    </location>
</feature>
<dbReference type="Pfam" id="PF13688">
    <property type="entry name" value="Reprolysin_5"/>
    <property type="match status" value="1"/>
</dbReference>
<dbReference type="Gene3D" id="4.10.70.10">
    <property type="entry name" value="Disintegrin domain"/>
    <property type="match status" value="1"/>
</dbReference>
<reference evidence="6" key="1">
    <citation type="submission" date="2023-10" db="EMBL/GenBank/DDBJ databases">
        <title>Genome assembly of Pristionchus species.</title>
        <authorList>
            <person name="Yoshida K."/>
            <person name="Sommer R.J."/>
        </authorList>
    </citation>
    <scope>NUCLEOTIDE SEQUENCE</scope>
    <source>
        <strain evidence="6">RS5133</strain>
    </source>
</reference>
<keyword evidence="1" id="KW-0479">Metal-binding</keyword>
<evidence type="ECO:0000256" key="3">
    <source>
        <dbReference type="SAM" id="Phobius"/>
    </source>
</evidence>
<sequence>IITMQRCSLPCLLLLLSLPLFFQRVEASDDELHHRLRRSPAIWGAPAPDYVSIADTKDGRLRYLYTVLFVDSKIMEYYDNDFLKVKKKVMKVVEEANRYLIQLGTSVTVVDIYPMMRADFSLYSFQEFRNQRVEAYRTHYSARRSAAAKARNANTVISHHAGHFSQLHKLPDHDFAALFTYKYAGGLAFVDGMCSPQSVMLCGFFPSDPKAMGGIFFHEIAHLLGVPHRPPNSTIDVPNCACQSQIEQDRRRRSIKKSTSNEVVNDPGCLKIPGFDHDCTAQQFINYLHNSKCGREEPLNIMRSNPICGNRVQEDGEDCDCGIAEVCSRWNCVPDTCRYRIHPVWLWLIAFVLSLLLFFVFSFLLHRRGFLSMFTSCYKKKRSKSASAYASTLLTDDFLKSPMNSHLGRKVNAYAHNGRLDSSSSVVVLLDAPPRVAGLPPTLPTTLGRPKTAPPPPSPKTRIAVQSANNHGYEIPIKRGGTFELQSRPSCQPSPSISVPSADPDSISWKFDSFDSDEEDLRTIPSVTGVPCRPSYPFSSPINRIVVSAVPSESDATLSTDCPSTSSSGDVKL</sequence>
<feature type="binding site" evidence="1">
    <location>
        <position position="222"/>
    </location>
    <ligand>
        <name>Zn(2+)</name>
        <dbReference type="ChEBI" id="CHEBI:29105"/>
        <note>catalytic</note>
    </ligand>
</feature>
<dbReference type="GO" id="GO:0046872">
    <property type="term" value="F:metal ion binding"/>
    <property type="evidence" value="ECO:0007669"/>
    <property type="project" value="UniProtKB-KW"/>
</dbReference>
<comment type="caution">
    <text evidence="6">The sequence shown here is derived from an EMBL/GenBank/DDBJ whole genome shotgun (WGS) entry which is preliminary data.</text>
</comment>
<dbReference type="Gene3D" id="3.40.390.10">
    <property type="entry name" value="Collagenase (Catalytic Domain)"/>
    <property type="match status" value="1"/>
</dbReference>
<keyword evidence="3" id="KW-0472">Membrane</keyword>
<dbReference type="PANTHER" id="PTHR11905">
    <property type="entry name" value="ADAM A DISINTEGRIN AND METALLOPROTEASE DOMAIN"/>
    <property type="match status" value="1"/>
</dbReference>